<comment type="caution">
    <text evidence="4">The sequence shown here is derived from an EMBL/GenBank/DDBJ whole genome shotgun (WGS) entry which is preliminary data.</text>
</comment>
<reference evidence="4 5" key="1">
    <citation type="submission" date="2016-05" db="EMBL/GenBank/DDBJ databases">
        <title>Single-cell genome of chain-forming Candidatus Thiomargarita nelsonii and comparison to other large sulfur-oxidizing bacteria.</title>
        <authorList>
            <person name="Winkel M."/>
            <person name="Salman V."/>
            <person name="Woyke T."/>
            <person name="Schulz-Vogt H."/>
            <person name="Richter M."/>
            <person name="Flood B."/>
            <person name="Bailey J."/>
            <person name="Amann R."/>
            <person name="Mussmann M."/>
        </authorList>
    </citation>
    <scope>NUCLEOTIDE SEQUENCE [LARGE SCALE GENOMIC DNA]</scope>
    <source>
        <strain evidence="4 5">THI036</strain>
    </source>
</reference>
<evidence type="ECO:0000259" key="3">
    <source>
        <dbReference type="Pfam" id="PF13458"/>
    </source>
</evidence>
<dbReference type="PANTHER" id="PTHR47151">
    <property type="entry name" value="LEU/ILE/VAL-BINDING ABC TRANSPORTER SUBUNIT"/>
    <property type="match status" value="1"/>
</dbReference>
<dbReference type="InterPro" id="IPR018247">
    <property type="entry name" value="EF_Hand_1_Ca_BS"/>
</dbReference>
<keyword evidence="2" id="KW-0732">Signal</keyword>
<dbReference type="AlphaFoldDB" id="A0A176RV78"/>
<dbReference type="Pfam" id="PF13458">
    <property type="entry name" value="Peripla_BP_6"/>
    <property type="match status" value="1"/>
</dbReference>
<dbReference type="SUPFAM" id="SSF53822">
    <property type="entry name" value="Periplasmic binding protein-like I"/>
    <property type="match status" value="1"/>
</dbReference>
<dbReference type="InterPro" id="IPR003367">
    <property type="entry name" value="Thrombospondin_3-like_rpt"/>
</dbReference>
<dbReference type="Gene3D" id="3.40.50.2300">
    <property type="match status" value="2"/>
</dbReference>
<dbReference type="SUPFAM" id="SSF103647">
    <property type="entry name" value="TSP type-3 repeat"/>
    <property type="match status" value="2"/>
</dbReference>
<protein>
    <submittedName>
        <fullName evidence="4">Extracellular ligand-binding receptor</fullName>
    </submittedName>
</protein>
<evidence type="ECO:0000313" key="4">
    <source>
        <dbReference type="EMBL" id="OAD19626.1"/>
    </source>
</evidence>
<dbReference type="Proteomes" id="UP000076962">
    <property type="component" value="Unassembled WGS sequence"/>
</dbReference>
<keyword evidence="4" id="KW-0675">Receptor</keyword>
<dbReference type="Pfam" id="PF02412">
    <property type="entry name" value="TSP_3"/>
    <property type="match status" value="5"/>
</dbReference>
<dbReference type="EMBL" id="LUTY01002724">
    <property type="protein sequence ID" value="OAD19626.1"/>
    <property type="molecule type" value="Genomic_DNA"/>
</dbReference>
<dbReference type="Gene3D" id="4.10.1080.10">
    <property type="entry name" value="TSP type-3 repeat"/>
    <property type="match status" value="2"/>
</dbReference>
<accession>A0A176RV78</accession>
<dbReference type="GO" id="GO:0007155">
    <property type="term" value="P:cell adhesion"/>
    <property type="evidence" value="ECO:0007669"/>
    <property type="project" value="InterPro"/>
</dbReference>
<name>A0A176RV78_9GAMM</name>
<dbReference type="PROSITE" id="PS00018">
    <property type="entry name" value="EF_HAND_1"/>
    <property type="match status" value="1"/>
</dbReference>
<dbReference type="PANTHER" id="PTHR47151:SF2">
    <property type="entry name" value="AMINO ACID BINDING PROTEIN"/>
    <property type="match status" value="1"/>
</dbReference>
<proteinExistence type="inferred from homology"/>
<feature type="domain" description="Leucine-binding protein" evidence="3">
    <location>
        <begin position="19"/>
        <end position="297"/>
    </location>
</feature>
<sequence>MIDKKEAAALDVSLTDDKSQQLALEIADSLATNPTINAIIGHRFSQFAIQAASVYQSQGIVFIAPTLTNLNLSRFDLNYTFRMRPNNEEMGRQLAVYCHKTGYKKIVVLQSQDNDGNELADSFIYHTVEKYHHEIVAHHSFSRDTIDFTALMTDLKTLPAFDAILLATDVDMATRIYQATRELNITVPFIGGEKLDSERFWKPVKKWENSETTPKSTLLTVFNPSSHIAQAFVKHFKQEYGQQLMPDRLAALGYDSIKLLAHGMEKAKSTDSTQLAQTLQNMLPCQGVTAQYSFRMNGDIMAPKLLLKRISQDQFEYEPTENKNIIESRPLILGLETCGNLDQDKDGIPNDTDVCPDNSLEEISKGVYQQGSFKGCSVDSDKDGYQDYRDTCPNTLSHELEKGIDSNGCPMDTDKDGVLDYKDLCATNLLASTLVDAQGCAPDADQDNVPDDKDMCPDNSSQEISKGIFLQGAEMGCPIDSDNDKVPDYRDDCPKNSHLELIKGINSRGCSTDRDKDGIPNYEDVCFDNNPKELSKGVYQQGEQAGCPIDSDNDHVSDYRDDCPKNQAEEIKTGVDPLGCPLDTDQDGVYNYQDNCPNNSHLELKNGVDSRGCPLY</sequence>
<evidence type="ECO:0000256" key="2">
    <source>
        <dbReference type="ARBA" id="ARBA00022729"/>
    </source>
</evidence>
<evidence type="ECO:0000313" key="5">
    <source>
        <dbReference type="Proteomes" id="UP000076962"/>
    </source>
</evidence>
<comment type="similarity">
    <text evidence="1">Belongs to the leucine-binding protein family.</text>
</comment>
<evidence type="ECO:0000256" key="1">
    <source>
        <dbReference type="ARBA" id="ARBA00010062"/>
    </source>
</evidence>
<organism evidence="4 5">
    <name type="scientific">Candidatus Thiomargarita nelsonii</name>
    <dbReference type="NCBI Taxonomy" id="1003181"/>
    <lineage>
        <taxon>Bacteria</taxon>
        <taxon>Pseudomonadati</taxon>
        <taxon>Pseudomonadota</taxon>
        <taxon>Gammaproteobacteria</taxon>
        <taxon>Thiotrichales</taxon>
        <taxon>Thiotrichaceae</taxon>
        <taxon>Thiomargarita</taxon>
    </lineage>
</organism>
<dbReference type="InterPro" id="IPR028082">
    <property type="entry name" value="Peripla_BP_I"/>
</dbReference>
<dbReference type="InterPro" id="IPR028974">
    <property type="entry name" value="TSP_type-3_rpt"/>
</dbReference>
<dbReference type="InterPro" id="IPR028081">
    <property type="entry name" value="Leu-bd"/>
</dbReference>
<keyword evidence="5" id="KW-1185">Reference proteome</keyword>
<dbReference type="GO" id="GO:0005509">
    <property type="term" value="F:calcium ion binding"/>
    <property type="evidence" value="ECO:0007669"/>
    <property type="project" value="InterPro"/>
</dbReference>
<gene>
    <name evidence="4" type="ORF">THIOM_004729</name>
</gene>